<feature type="region of interest" description="Disordered" evidence="4">
    <location>
        <begin position="335"/>
        <end position="355"/>
    </location>
</feature>
<name>A0ABT6WF39_9ACTN</name>
<evidence type="ECO:0000313" key="6">
    <source>
        <dbReference type="EMBL" id="MDI6098338.1"/>
    </source>
</evidence>
<evidence type="ECO:0000313" key="7">
    <source>
        <dbReference type="Proteomes" id="UP001241758"/>
    </source>
</evidence>
<dbReference type="SUPFAM" id="SSF53822">
    <property type="entry name" value="Periplasmic binding protein-like I"/>
    <property type="match status" value="1"/>
</dbReference>
<organism evidence="6 7">
    <name type="scientific">Actinoplanes sandaracinus</name>
    <dbReference type="NCBI Taxonomy" id="3045177"/>
    <lineage>
        <taxon>Bacteria</taxon>
        <taxon>Bacillati</taxon>
        <taxon>Actinomycetota</taxon>
        <taxon>Actinomycetes</taxon>
        <taxon>Micromonosporales</taxon>
        <taxon>Micromonosporaceae</taxon>
        <taxon>Actinoplanes</taxon>
    </lineage>
</organism>
<dbReference type="PROSITE" id="PS50932">
    <property type="entry name" value="HTH_LACI_2"/>
    <property type="match status" value="1"/>
</dbReference>
<dbReference type="RefSeq" id="WP_282757955.1">
    <property type="nucleotide sequence ID" value="NZ_JASCTH010000004.1"/>
</dbReference>
<dbReference type="CDD" id="cd01392">
    <property type="entry name" value="HTH_LacI"/>
    <property type="match status" value="1"/>
</dbReference>
<dbReference type="InterPro" id="IPR000843">
    <property type="entry name" value="HTH_LacI"/>
</dbReference>
<sequence>MKQGDEARVTVRDVAARTGLSIATVSRVLNGRANVAPHTRERVLAVMGELGRQAPRRRGKRATGVFVRCPYLLTDYFGLIVSAVAEACESHGLQVILNAGVAAQQDHVLTTLTGRRDVAGAVLILPPEPGAELVRLRDRGFPFVVVDPRTAPPRNLAAVSAAHFAGARRLTVHLIGLGHRRIGIIGGPRDWLASENRFAGYLSPLADAGVLPAPELIRFVAEPTTELGRRAAGELLDLPERPTALVAFNDKMAIGALRAAAERDLRVPGDLSVAGFDDIELGQACRPMLTTVRQPLGEMGRMAVHLLLRMLGGHRLDALHVELATELVVRESTGPVPDVFHGSGTGTRHSGTRPH</sequence>
<accession>A0ABT6WF39</accession>
<gene>
    <name evidence="6" type="ORF">QLQ12_06950</name>
</gene>
<dbReference type="EMBL" id="JASCTH010000004">
    <property type="protein sequence ID" value="MDI6098338.1"/>
    <property type="molecule type" value="Genomic_DNA"/>
</dbReference>
<keyword evidence="7" id="KW-1185">Reference proteome</keyword>
<dbReference type="SMART" id="SM00354">
    <property type="entry name" value="HTH_LACI"/>
    <property type="match status" value="1"/>
</dbReference>
<dbReference type="Pfam" id="PF13377">
    <property type="entry name" value="Peripla_BP_3"/>
    <property type="match status" value="1"/>
</dbReference>
<protein>
    <submittedName>
        <fullName evidence="6">LacI family DNA-binding transcriptional regulator</fullName>
    </submittedName>
</protein>
<dbReference type="InterPro" id="IPR046335">
    <property type="entry name" value="LacI/GalR-like_sensor"/>
</dbReference>
<dbReference type="InterPro" id="IPR028082">
    <property type="entry name" value="Peripla_BP_I"/>
</dbReference>
<evidence type="ECO:0000259" key="5">
    <source>
        <dbReference type="PROSITE" id="PS50932"/>
    </source>
</evidence>
<evidence type="ECO:0000256" key="1">
    <source>
        <dbReference type="ARBA" id="ARBA00023015"/>
    </source>
</evidence>
<dbReference type="Gene3D" id="3.40.50.2300">
    <property type="match status" value="2"/>
</dbReference>
<dbReference type="Proteomes" id="UP001241758">
    <property type="component" value="Unassembled WGS sequence"/>
</dbReference>
<evidence type="ECO:0000256" key="3">
    <source>
        <dbReference type="ARBA" id="ARBA00023163"/>
    </source>
</evidence>
<dbReference type="GO" id="GO:0003677">
    <property type="term" value="F:DNA binding"/>
    <property type="evidence" value="ECO:0007669"/>
    <property type="project" value="UniProtKB-KW"/>
</dbReference>
<keyword evidence="1" id="KW-0805">Transcription regulation</keyword>
<dbReference type="SUPFAM" id="SSF47413">
    <property type="entry name" value="lambda repressor-like DNA-binding domains"/>
    <property type="match status" value="1"/>
</dbReference>
<proteinExistence type="predicted"/>
<comment type="caution">
    <text evidence="6">The sequence shown here is derived from an EMBL/GenBank/DDBJ whole genome shotgun (WGS) entry which is preliminary data.</text>
</comment>
<dbReference type="Pfam" id="PF00356">
    <property type="entry name" value="LacI"/>
    <property type="match status" value="1"/>
</dbReference>
<dbReference type="Gene3D" id="1.10.260.40">
    <property type="entry name" value="lambda repressor-like DNA-binding domains"/>
    <property type="match status" value="1"/>
</dbReference>
<evidence type="ECO:0000256" key="2">
    <source>
        <dbReference type="ARBA" id="ARBA00023125"/>
    </source>
</evidence>
<keyword evidence="3" id="KW-0804">Transcription</keyword>
<evidence type="ECO:0000256" key="4">
    <source>
        <dbReference type="SAM" id="MobiDB-lite"/>
    </source>
</evidence>
<dbReference type="PANTHER" id="PTHR30146:SF153">
    <property type="entry name" value="LACTOSE OPERON REPRESSOR"/>
    <property type="match status" value="1"/>
</dbReference>
<reference evidence="6 7" key="1">
    <citation type="submission" date="2023-05" db="EMBL/GenBank/DDBJ databases">
        <title>Actinoplanes sp. NEAU-A12 genome sequencing.</title>
        <authorList>
            <person name="Wang Z.-S."/>
        </authorList>
    </citation>
    <scope>NUCLEOTIDE SEQUENCE [LARGE SCALE GENOMIC DNA]</scope>
    <source>
        <strain evidence="6 7">NEAU-A12</strain>
    </source>
</reference>
<dbReference type="InterPro" id="IPR010982">
    <property type="entry name" value="Lambda_DNA-bd_dom_sf"/>
</dbReference>
<keyword evidence="2 6" id="KW-0238">DNA-binding</keyword>
<dbReference type="PANTHER" id="PTHR30146">
    <property type="entry name" value="LACI-RELATED TRANSCRIPTIONAL REPRESSOR"/>
    <property type="match status" value="1"/>
</dbReference>
<feature type="domain" description="HTH lacI-type" evidence="5">
    <location>
        <begin position="9"/>
        <end position="62"/>
    </location>
</feature>